<comment type="similarity">
    <text evidence="2 10">Belongs to the disproportionating enzyme family.</text>
</comment>
<keyword evidence="5 10" id="KW-0328">Glycosyltransferase</keyword>
<dbReference type="GO" id="GO:0005975">
    <property type="term" value="P:carbohydrate metabolic process"/>
    <property type="evidence" value="ECO:0007669"/>
    <property type="project" value="InterPro"/>
</dbReference>
<dbReference type="Proteomes" id="UP000252204">
    <property type="component" value="Unassembled WGS sequence"/>
</dbReference>
<dbReference type="Pfam" id="PF02446">
    <property type="entry name" value="Glyco_hydro_77"/>
    <property type="match status" value="1"/>
</dbReference>
<proteinExistence type="inferred from homology"/>
<evidence type="ECO:0000256" key="10">
    <source>
        <dbReference type="RuleBase" id="RU361207"/>
    </source>
</evidence>
<evidence type="ECO:0000256" key="1">
    <source>
        <dbReference type="ARBA" id="ARBA00000439"/>
    </source>
</evidence>
<evidence type="ECO:0000256" key="8">
    <source>
        <dbReference type="ARBA" id="ARBA00031423"/>
    </source>
</evidence>
<evidence type="ECO:0000256" key="7">
    <source>
        <dbReference type="ARBA" id="ARBA00023277"/>
    </source>
</evidence>
<evidence type="ECO:0000256" key="6">
    <source>
        <dbReference type="ARBA" id="ARBA00022679"/>
    </source>
</evidence>
<dbReference type="SUPFAM" id="SSF51445">
    <property type="entry name" value="(Trans)glycosidases"/>
    <property type="match status" value="1"/>
</dbReference>
<evidence type="ECO:0000313" key="12">
    <source>
        <dbReference type="Proteomes" id="UP000252204"/>
    </source>
</evidence>
<protein>
    <recommendedName>
        <fullName evidence="4 10">4-alpha-glucanotransferase</fullName>
        <ecNumber evidence="3 10">2.4.1.25</ecNumber>
    </recommendedName>
    <alternativeName>
        <fullName evidence="8 10">Amylomaltase</fullName>
    </alternativeName>
    <alternativeName>
        <fullName evidence="9 10">Disproportionating enzyme</fullName>
    </alternativeName>
</protein>
<dbReference type="Gene3D" id="3.20.20.80">
    <property type="entry name" value="Glycosidases"/>
    <property type="match status" value="1"/>
</dbReference>
<keyword evidence="12" id="KW-1185">Reference proteome</keyword>
<dbReference type="InterPro" id="IPR017853">
    <property type="entry name" value="GH"/>
</dbReference>
<comment type="caution">
    <text evidence="11">The sequence shown here is derived from an EMBL/GenBank/DDBJ whole genome shotgun (WGS) entry which is preliminary data.</text>
</comment>
<dbReference type="NCBIfam" id="TIGR00217">
    <property type="entry name" value="malQ"/>
    <property type="match status" value="1"/>
</dbReference>
<name>A0A365TQF1_9GAMM</name>
<dbReference type="OrthoDB" id="9763489at2"/>
<dbReference type="GO" id="GO:0004134">
    <property type="term" value="F:4-alpha-glucanotransferase activity"/>
    <property type="evidence" value="ECO:0007669"/>
    <property type="project" value="UniProtKB-EC"/>
</dbReference>
<reference evidence="12" key="1">
    <citation type="submission" date="2018-06" db="EMBL/GenBank/DDBJ databases">
        <title>Whole genome sequencing of four bacterial strains from South Shetland trench revealing bio-synthetic gene clusters.</title>
        <authorList>
            <person name="Abdel-Mageed W.M."/>
            <person name="Lehri B."/>
            <person name="Jarmusch S."/>
            <person name="Miranda K."/>
            <person name="Goodfellow M."/>
            <person name="Jaspars M."/>
            <person name="Karlyshev A.V."/>
        </authorList>
    </citation>
    <scope>NUCLEOTIDE SEQUENCE [LARGE SCALE GENOMIC DNA]</scope>
    <source>
        <strain evidence="12">SST4</strain>
    </source>
</reference>
<dbReference type="RefSeq" id="WP_113269121.1">
    <property type="nucleotide sequence ID" value="NZ_QNTU01000003.1"/>
</dbReference>
<evidence type="ECO:0000256" key="3">
    <source>
        <dbReference type="ARBA" id="ARBA00012560"/>
    </source>
</evidence>
<accession>A0A365TQF1</accession>
<comment type="catalytic activity">
    <reaction evidence="1 10">
        <text>Transfers a segment of a (1-&gt;4)-alpha-D-glucan to a new position in an acceptor, which may be glucose or a (1-&gt;4)-alpha-D-glucan.</text>
        <dbReference type="EC" id="2.4.1.25"/>
    </reaction>
</comment>
<keyword evidence="6 10" id="KW-0808">Transferase</keyword>
<organism evidence="11 12">
    <name type="scientific">Vreelandella sulfidaeris</name>
    <dbReference type="NCBI Taxonomy" id="115553"/>
    <lineage>
        <taxon>Bacteria</taxon>
        <taxon>Pseudomonadati</taxon>
        <taxon>Pseudomonadota</taxon>
        <taxon>Gammaproteobacteria</taxon>
        <taxon>Oceanospirillales</taxon>
        <taxon>Halomonadaceae</taxon>
        <taxon>Vreelandella</taxon>
    </lineage>
</organism>
<dbReference type="EMBL" id="QNTU01000003">
    <property type="protein sequence ID" value="RBI68168.1"/>
    <property type="molecule type" value="Genomic_DNA"/>
</dbReference>
<dbReference type="EC" id="2.4.1.25" evidence="3 10"/>
<dbReference type="InterPro" id="IPR003385">
    <property type="entry name" value="Glyco_hydro_77"/>
</dbReference>
<keyword evidence="7 10" id="KW-0119">Carbohydrate metabolism</keyword>
<sequence>MKDKLRQLAEAAGLLLEWENSDGEPCQLSTQVQRTLLGILGFATDNEAAMDEGLQRLKRLHTPESPAEWPPLLTVDCETPITLPSVLPPGTDFILVLEQGGRVEGNLNSDGTMPGVAEIGYHQLHIANTELTLAVAPHQCYTPADASGKTAPKLWGLATQLYALRRPGDGGIGDALALEHCVTQAANQGADAVAISPTHAMFSADPERYSPYSPSTRLLYNVLYSAAENLFGEARVDEAQARNGLQAELRRLEANDFLDWPEAARAKLSWLSYLYDDFMAREDNAAQALRQDMQAFRRAGGDLLEDHCRFEALQREIGPGDWREWPTELRDPASPELARFAQTRAHEIGFHAFLQWITADSLSRAQRAAREGGMTIGLITDLAVGADAGGSQTWSRQTDMLEGVSIGAPPDLFNGQGQDWGLAAFSPFGLKRSGFRSFIDMLRSAFAHAGGLRIDHILGLMRLWLVPHGASPTEGGYLSYPLEDMLRLVALESWRHRGIVIGEDLGTVAPGFRQRLAARGILGMQVLWFEQDEEQHYLAAGEWSADAMATTSTHDLPTVAGWWAGRDIEWRSRLGLLKSTQSAESEQQVRRQERAKLATTLGLLGGTPTAETLEAADIPASQVLNACARHLGATPAPLILLPVEDALGLEEQANLPNTVDEHPNWRRRWTANANDLLVSDEVRERLAELTRTRKAISHGKPSRSALFGRSTHE</sequence>
<evidence type="ECO:0000256" key="2">
    <source>
        <dbReference type="ARBA" id="ARBA00005684"/>
    </source>
</evidence>
<evidence type="ECO:0000313" key="11">
    <source>
        <dbReference type="EMBL" id="RBI68168.1"/>
    </source>
</evidence>
<dbReference type="AlphaFoldDB" id="A0A365TQF1"/>
<gene>
    <name evidence="11" type="primary">malQ</name>
    <name evidence="11" type="ORF">DQ400_07270</name>
</gene>
<evidence type="ECO:0000256" key="9">
    <source>
        <dbReference type="ARBA" id="ARBA00031501"/>
    </source>
</evidence>
<evidence type="ECO:0000256" key="5">
    <source>
        <dbReference type="ARBA" id="ARBA00022676"/>
    </source>
</evidence>
<dbReference type="PANTHER" id="PTHR32438">
    <property type="entry name" value="4-ALPHA-GLUCANOTRANSFERASE DPE1, CHLOROPLASTIC/AMYLOPLASTIC"/>
    <property type="match status" value="1"/>
</dbReference>
<evidence type="ECO:0000256" key="4">
    <source>
        <dbReference type="ARBA" id="ARBA00020295"/>
    </source>
</evidence>
<dbReference type="PANTHER" id="PTHR32438:SF5">
    <property type="entry name" value="4-ALPHA-GLUCANOTRANSFERASE DPE1, CHLOROPLASTIC_AMYLOPLASTIC"/>
    <property type="match status" value="1"/>
</dbReference>